<name>A0A8H5MJM1_9HYPO</name>
<dbReference type="EMBL" id="JAAOAO010000898">
    <property type="protein sequence ID" value="KAF5530302.1"/>
    <property type="molecule type" value="Genomic_DNA"/>
</dbReference>
<dbReference type="InterPro" id="IPR045518">
    <property type="entry name" value="2EXR"/>
</dbReference>
<keyword evidence="4" id="KW-1185">Reference proteome</keyword>
<sequence>MPRDLRAQADELETWWNKDTKEAARHNINGKKLEEKEGGASTVDELFNQTCKEMEAEAAEAYQPQSGETADPESPIHILACRSPAISDSGLMLGVVVTYKLSPRYPVGSNVHTLLSRSLHFKSSSKSSNKNMGSTTRAALKRTRSTASLNDAAKILLRFPSPLQACNNTFLFRQYVLDLHHAKPDHGTNTQFPTRTALQNFSTNLKAGKPGKSKSARNVSSETKVCPQSPAPDRYKSYTPETSFKELPRELRDQIWSLAIRDDHPGAHIFGQYVTGSRRVRSQDGCDENISTYLIDGGLWAACHESRCIMEKHFNQSKRQLAPRSLHDRRNSFSQQDLFKKASSGYFDGTPMERVTVFPLRDLFILQHEDLEEIDWNNIDYELALASLTEGFYGVNHIAIEYDRAWADESRQKDILYTFSQACVGVTYTLWFIDRSLKRKSQAPVFEEESETAWKINAFYASDRKFLEIEDDGTLMDNWEYVGPVETNWYDHIYDSLEFVRELDAKLDEDKVTAGTEAEDHCVVKLLGWAPL</sequence>
<reference evidence="3 4" key="1">
    <citation type="submission" date="2020-05" db="EMBL/GenBank/DDBJ databases">
        <title>Identification and distribution of gene clusters putatively required for synthesis of sphingolipid metabolism inhibitors in phylogenetically diverse species of the filamentous fungus Fusarium.</title>
        <authorList>
            <person name="Kim H.-S."/>
            <person name="Busman M."/>
            <person name="Brown D.W."/>
            <person name="Divon H."/>
            <person name="Uhlig S."/>
            <person name="Proctor R.H."/>
        </authorList>
    </citation>
    <scope>NUCLEOTIDE SEQUENCE [LARGE SCALE GENOMIC DNA]</scope>
    <source>
        <strain evidence="3 4">NRRL 25196</strain>
    </source>
</reference>
<dbReference type="Pfam" id="PF20150">
    <property type="entry name" value="2EXR"/>
    <property type="match status" value="1"/>
</dbReference>
<protein>
    <recommendedName>
        <fullName evidence="2">2EXR domain-containing protein</fullName>
    </recommendedName>
</protein>
<feature type="region of interest" description="Disordered" evidence="1">
    <location>
        <begin position="122"/>
        <end position="143"/>
    </location>
</feature>
<feature type="region of interest" description="Disordered" evidence="1">
    <location>
        <begin position="204"/>
        <end position="239"/>
    </location>
</feature>
<proteinExistence type="predicted"/>
<comment type="caution">
    <text evidence="3">The sequence shown here is derived from an EMBL/GenBank/DDBJ whole genome shotgun (WGS) entry which is preliminary data.</text>
</comment>
<accession>A0A8H5MJM1</accession>
<dbReference type="Proteomes" id="UP000574317">
    <property type="component" value="Unassembled WGS sequence"/>
</dbReference>
<evidence type="ECO:0000259" key="2">
    <source>
        <dbReference type="Pfam" id="PF20150"/>
    </source>
</evidence>
<organism evidence="3 4">
    <name type="scientific">Fusarium napiforme</name>
    <dbReference type="NCBI Taxonomy" id="42672"/>
    <lineage>
        <taxon>Eukaryota</taxon>
        <taxon>Fungi</taxon>
        <taxon>Dikarya</taxon>
        <taxon>Ascomycota</taxon>
        <taxon>Pezizomycotina</taxon>
        <taxon>Sordariomycetes</taxon>
        <taxon>Hypocreomycetidae</taxon>
        <taxon>Hypocreales</taxon>
        <taxon>Nectriaceae</taxon>
        <taxon>Fusarium</taxon>
        <taxon>Fusarium fujikuroi species complex</taxon>
    </lineage>
</organism>
<evidence type="ECO:0000313" key="4">
    <source>
        <dbReference type="Proteomes" id="UP000574317"/>
    </source>
</evidence>
<evidence type="ECO:0000256" key="1">
    <source>
        <dbReference type="SAM" id="MobiDB-lite"/>
    </source>
</evidence>
<gene>
    <name evidence="3" type="ORF">FNAPI_13598</name>
</gene>
<dbReference type="AlphaFoldDB" id="A0A8H5MJM1"/>
<feature type="domain" description="2EXR" evidence="2">
    <location>
        <begin position="242"/>
        <end position="315"/>
    </location>
</feature>
<evidence type="ECO:0000313" key="3">
    <source>
        <dbReference type="EMBL" id="KAF5530302.1"/>
    </source>
</evidence>